<feature type="transmembrane region" description="Helical" evidence="7">
    <location>
        <begin position="101"/>
        <end position="119"/>
    </location>
</feature>
<feature type="transmembrane region" description="Helical" evidence="7">
    <location>
        <begin position="204"/>
        <end position="228"/>
    </location>
</feature>
<dbReference type="InterPro" id="IPR005016">
    <property type="entry name" value="TDE1/TMS"/>
</dbReference>
<keyword evidence="5 7" id="KW-0472">Membrane</keyword>
<evidence type="ECO:0000256" key="4">
    <source>
        <dbReference type="ARBA" id="ARBA00022989"/>
    </source>
</evidence>
<feature type="region of interest" description="Disordered" evidence="6">
    <location>
        <begin position="411"/>
        <end position="432"/>
    </location>
</feature>
<keyword evidence="3 7" id="KW-0812">Transmembrane</keyword>
<name>A0A0F7SFL4_PHARH</name>
<feature type="transmembrane region" description="Helical" evidence="7">
    <location>
        <begin position="235"/>
        <end position="256"/>
    </location>
</feature>
<feature type="transmembrane region" description="Helical" evidence="7">
    <location>
        <begin position="268"/>
        <end position="287"/>
    </location>
</feature>
<feature type="transmembrane region" description="Helical" evidence="7">
    <location>
        <begin position="46"/>
        <end position="65"/>
    </location>
</feature>
<feature type="transmembrane region" description="Helical" evidence="7">
    <location>
        <begin position="139"/>
        <end position="159"/>
    </location>
</feature>
<evidence type="ECO:0000256" key="5">
    <source>
        <dbReference type="ARBA" id="ARBA00023136"/>
    </source>
</evidence>
<dbReference type="Pfam" id="PF03348">
    <property type="entry name" value="Serinc"/>
    <property type="match status" value="1"/>
</dbReference>
<dbReference type="PANTHER" id="PTHR10383">
    <property type="entry name" value="SERINE INCORPORATOR"/>
    <property type="match status" value="1"/>
</dbReference>
<feature type="compositionally biased region" description="Acidic residues" evidence="6">
    <location>
        <begin position="411"/>
        <end position="421"/>
    </location>
</feature>
<reference evidence="8" key="1">
    <citation type="submission" date="2014-08" db="EMBL/GenBank/DDBJ databases">
        <authorList>
            <person name="Sharma Rahul"/>
            <person name="Thines Marco"/>
        </authorList>
    </citation>
    <scope>NUCLEOTIDE SEQUENCE</scope>
</reference>
<comment type="subcellular location">
    <subcellularLocation>
        <location evidence="1">Membrane</location>
        <topology evidence="1">Multi-pass membrane protein</topology>
    </subcellularLocation>
</comment>
<evidence type="ECO:0000256" key="3">
    <source>
        <dbReference type="ARBA" id="ARBA00022692"/>
    </source>
</evidence>
<dbReference type="GO" id="GO:0016020">
    <property type="term" value="C:membrane"/>
    <property type="evidence" value="ECO:0007669"/>
    <property type="project" value="UniProtKB-SubCell"/>
</dbReference>
<accession>A0A0F7SFL4</accession>
<evidence type="ECO:0000256" key="2">
    <source>
        <dbReference type="ARBA" id="ARBA00006665"/>
    </source>
</evidence>
<dbReference type="PANTHER" id="PTHR10383:SF9">
    <property type="entry name" value="SERINE INCORPORATOR, ISOFORM F"/>
    <property type="match status" value="1"/>
</dbReference>
<organism evidence="8">
    <name type="scientific">Phaffia rhodozyma</name>
    <name type="common">Yeast</name>
    <name type="synonym">Xanthophyllomyces dendrorhous</name>
    <dbReference type="NCBI Taxonomy" id="264483"/>
    <lineage>
        <taxon>Eukaryota</taxon>
        <taxon>Fungi</taxon>
        <taxon>Dikarya</taxon>
        <taxon>Basidiomycota</taxon>
        <taxon>Agaricomycotina</taxon>
        <taxon>Tremellomycetes</taxon>
        <taxon>Cystofilobasidiales</taxon>
        <taxon>Mrakiaceae</taxon>
        <taxon>Phaffia</taxon>
    </lineage>
</organism>
<evidence type="ECO:0000256" key="1">
    <source>
        <dbReference type="ARBA" id="ARBA00004141"/>
    </source>
</evidence>
<feature type="transmembrane region" description="Helical" evidence="7">
    <location>
        <begin position="444"/>
        <end position="467"/>
    </location>
</feature>
<protein>
    <submittedName>
        <fullName evidence="8">Vacuolar transmembrane tms1p</fullName>
    </submittedName>
</protein>
<sequence>MGALLSIPLLGSLGSLGTSALSGVLFFMSGTAASALFKSCNCNSSIATRVGFAIIFCLNSMLAWLMRTDTAIRQIEKISWDWIKMDCTGGKCYGLLAVHRFCFALGLLHLILSSLLIGVHNTKSKRASIQNGWWGPKVLLWIVLVFLSFLIPNEFFMFWGSYISPVGSSLFILLGLVLLIDFAHTWSETLLESYETTLQPRYQYFLVGSTLLMYILTIAITIVLFVFFGGSGCGLNTFFISANVVLVLVITISSVLPAVQESNPKSGLAQASMLSIYSTYLVASAVANHSGPNSSDLSVPNDHHSTCNPITSNSSGARTTTVIMGAIFTFAAVAYSTTRAATQTKVLAGQVGRKGVIRLENDEDDSEGPRGVSENELVITSQPKAVRKDGMRYQALLAAVEAGSLPASVLDEEAESDDENDGNSSPVGEDRDDERNFTKYNYSWFHIIFILASMYVAGLLTDWKVVYSASSEDSNADVYIGRSESAMWMRIVSSWLCMGMYLWSLFAPVLMPDRFGDI</sequence>
<comment type="similarity">
    <text evidence="2">Belongs to the TDE1 family.</text>
</comment>
<feature type="transmembrane region" description="Helical" evidence="7">
    <location>
        <begin position="487"/>
        <end position="510"/>
    </location>
</feature>
<feature type="region of interest" description="Disordered" evidence="6">
    <location>
        <begin position="293"/>
        <end position="312"/>
    </location>
</feature>
<dbReference type="EMBL" id="LN483249">
    <property type="protein sequence ID" value="CDZ97606.1"/>
    <property type="molecule type" value="Genomic_DNA"/>
</dbReference>
<dbReference type="AlphaFoldDB" id="A0A0F7SFL4"/>
<proteinExistence type="inferred from homology"/>
<feature type="transmembrane region" description="Helical" evidence="7">
    <location>
        <begin position="166"/>
        <end position="184"/>
    </location>
</feature>
<evidence type="ECO:0000256" key="7">
    <source>
        <dbReference type="SAM" id="Phobius"/>
    </source>
</evidence>
<evidence type="ECO:0000313" key="8">
    <source>
        <dbReference type="EMBL" id="CDZ97606.1"/>
    </source>
</evidence>
<keyword evidence="4 7" id="KW-1133">Transmembrane helix</keyword>
<evidence type="ECO:0000256" key="6">
    <source>
        <dbReference type="SAM" id="MobiDB-lite"/>
    </source>
</evidence>